<dbReference type="Pfam" id="PF22659">
    <property type="entry name" value="YycE-like_C"/>
    <property type="match status" value="1"/>
</dbReference>
<dbReference type="OrthoDB" id="8018325at2"/>
<dbReference type="AlphaFoldDB" id="A0A062TZ75"/>
<gene>
    <name evidence="2" type="ORF">HY29_05640</name>
</gene>
<sequence length="74" mass="8274">MLVGLFAFGRSPSQEHLLVFYVPEAHALQQAVAQMKAAGFLPVVSLNSYWDEVGYTFEDPDGYRTVLEGRAWPV</sequence>
<reference evidence="2 3" key="1">
    <citation type="journal article" date="2014" name="Antonie Van Leeuwenhoek">
        <title>Hyphomonas beringensis sp. nov. and Hyphomonas chukchiensis sp. nov., isolated from surface seawater of the Bering Sea and Chukchi Sea.</title>
        <authorList>
            <person name="Li C."/>
            <person name="Lai Q."/>
            <person name="Li G."/>
            <person name="Dong C."/>
            <person name="Wang J."/>
            <person name="Liao Y."/>
            <person name="Shao Z."/>
        </authorList>
    </citation>
    <scope>NUCLEOTIDE SEQUENCE [LARGE SCALE GENOMIC DNA]</scope>
    <source>
        <strain evidence="2 3">25B14_1</strain>
    </source>
</reference>
<protein>
    <recommendedName>
        <fullName evidence="1">YycE-like C-terminal domain-containing protein</fullName>
    </recommendedName>
</protein>
<evidence type="ECO:0000313" key="2">
    <source>
        <dbReference type="EMBL" id="KCZ51347.1"/>
    </source>
</evidence>
<accession>A0A062TZ75</accession>
<dbReference type="STRING" id="1280946.HY29_05640"/>
<dbReference type="InterPro" id="IPR058997">
    <property type="entry name" value="YycE-like_C"/>
</dbReference>
<evidence type="ECO:0000313" key="3">
    <source>
        <dbReference type="Proteomes" id="UP000027037"/>
    </source>
</evidence>
<feature type="domain" description="YycE-like C-terminal" evidence="1">
    <location>
        <begin position="15"/>
        <end position="67"/>
    </location>
</feature>
<keyword evidence="3" id="KW-1185">Reference proteome</keyword>
<dbReference type="SUPFAM" id="SSF54593">
    <property type="entry name" value="Glyoxalase/Bleomycin resistance protein/Dihydroxybiphenyl dioxygenase"/>
    <property type="match status" value="1"/>
</dbReference>
<dbReference type="PATRIC" id="fig|1280946.3.peg.3225"/>
<dbReference type="Gene3D" id="3.10.180.10">
    <property type="entry name" value="2,3-Dihydroxybiphenyl 1,2-Dioxygenase, domain 1"/>
    <property type="match status" value="1"/>
</dbReference>
<evidence type="ECO:0000259" key="1">
    <source>
        <dbReference type="Pfam" id="PF22659"/>
    </source>
</evidence>
<proteinExistence type="predicted"/>
<organism evidence="2 3">
    <name type="scientific">Hyphomonas beringensis</name>
    <dbReference type="NCBI Taxonomy" id="1280946"/>
    <lineage>
        <taxon>Bacteria</taxon>
        <taxon>Pseudomonadati</taxon>
        <taxon>Pseudomonadota</taxon>
        <taxon>Alphaproteobacteria</taxon>
        <taxon>Hyphomonadales</taxon>
        <taxon>Hyphomonadaceae</taxon>
        <taxon>Hyphomonas</taxon>
    </lineage>
</organism>
<dbReference type="InterPro" id="IPR029068">
    <property type="entry name" value="Glyas_Bleomycin-R_OHBP_Dase"/>
</dbReference>
<dbReference type="EMBL" id="AWFF01000087">
    <property type="protein sequence ID" value="KCZ51347.1"/>
    <property type="molecule type" value="Genomic_DNA"/>
</dbReference>
<dbReference type="eggNOG" id="COG0346">
    <property type="taxonomic scope" value="Bacteria"/>
</dbReference>
<name>A0A062TZ75_9PROT</name>
<dbReference type="Proteomes" id="UP000027037">
    <property type="component" value="Unassembled WGS sequence"/>
</dbReference>
<comment type="caution">
    <text evidence="2">The sequence shown here is derived from an EMBL/GenBank/DDBJ whole genome shotgun (WGS) entry which is preliminary data.</text>
</comment>